<gene>
    <name evidence="1" type="ORF">OKA104_LOCUS53030</name>
</gene>
<dbReference type="Proteomes" id="UP000663881">
    <property type="component" value="Unassembled WGS sequence"/>
</dbReference>
<reference evidence="1" key="1">
    <citation type="submission" date="2021-02" db="EMBL/GenBank/DDBJ databases">
        <authorList>
            <person name="Nowell W R."/>
        </authorList>
    </citation>
    <scope>NUCLEOTIDE SEQUENCE</scope>
</reference>
<proteinExistence type="predicted"/>
<feature type="non-terminal residue" evidence="1">
    <location>
        <position position="85"/>
    </location>
</feature>
<protein>
    <submittedName>
        <fullName evidence="1">Uncharacterized protein</fullName>
    </submittedName>
</protein>
<name>A0A820QYF7_9BILA</name>
<evidence type="ECO:0000313" key="1">
    <source>
        <dbReference type="EMBL" id="CAF4430132.1"/>
    </source>
</evidence>
<comment type="caution">
    <text evidence="1">The sequence shown here is derived from an EMBL/GenBank/DDBJ whole genome shotgun (WGS) entry which is preliminary data.</text>
</comment>
<organism evidence="1 2">
    <name type="scientific">Adineta steineri</name>
    <dbReference type="NCBI Taxonomy" id="433720"/>
    <lineage>
        <taxon>Eukaryota</taxon>
        <taxon>Metazoa</taxon>
        <taxon>Spiralia</taxon>
        <taxon>Gnathifera</taxon>
        <taxon>Rotifera</taxon>
        <taxon>Eurotatoria</taxon>
        <taxon>Bdelloidea</taxon>
        <taxon>Adinetida</taxon>
        <taxon>Adinetidae</taxon>
        <taxon>Adineta</taxon>
    </lineage>
</organism>
<dbReference type="EMBL" id="CAJOAY010032088">
    <property type="protein sequence ID" value="CAF4430132.1"/>
    <property type="molecule type" value="Genomic_DNA"/>
</dbReference>
<sequence length="85" mass="9504">MLFFIIFRQKIDTDPLAFHSNPESSFYVIKNAQQSSSSFPSANSNTLRAGNARTLFTVIPPMPQDIVARPHTSQQRLLIKGGRVV</sequence>
<dbReference type="AlphaFoldDB" id="A0A820QYF7"/>
<feature type="non-terminal residue" evidence="1">
    <location>
        <position position="1"/>
    </location>
</feature>
<evidence type="ECO:0000313" key="2">
    <source>
        <dbReference type="Proteomes" id="UP000663881"/>
    </source>
</evidence>
<accession>A0A820QYF7</accession>